<keyword evidence="2" id="KW-1185">Reference proteome</keyword>
<proteinExistence type="predicted"/>
<gene>
    <name evidence="1" type="ORF">EVAR_11682_1</name>
</gene>
<comment type="caution">
    <text evidence="1">The sequence shown here is derived from an EMBL/GenBank/DDBJ whole genome shotgun (WGS) entry which is preliminary data.</text>
</comment>
<evidence type="ECO:0000313" key="2">
    <source>
        <dbReference type="Proteomes" id="UP000299102"/>
    </source>
</evidence>
<dbReference type="AlphaFoldDB" id="A0A4C1U594"/>
<name>A0A4C1U594_EUMVA</name>
<sequence length="120" mass="13426">MLHGPNECRQGKPLSAVTKLLVEGSKWSPPPMSIRNARGITSKLPTSWVEIEYLKERGVGRWSQKYDYVGENGVILKGWATGPFTYWTKGDSKHGHFTSLFCESVVSHRSCQPVFVGRSS</sequence>
<evidence type="ECO:0000313" key="1">
    <source>
        <dbReference type="EMBL" id="GBP21287.1"/>
    </source>
</evidence>
<accession>A0A4C1U594</accession>
<protein>
    <submittedName>
        <fullName evidence="1">Uncharacterized protein</fullName>
    </submittedName>
</protein>
<dbReference type="Proteomes" id="UP000299102">
    <property type="component" value="Unassembled WGS sequence"/>
</dbReference>
<dbReference type="EMBL" id="BGZK01000127">
    <property type="protein sequence ID" value="GBP21287.1"/>
    <property type="molecule type" value="Genomic_DNA"/>
</dbReference>
<reference evidence="1 2" key="1">
    <citation type="journal article" date="2019" name="Commun. Biol.">
        <title>The bagworm genome reveals a unique fibroin gene that provides high tensile strength.</title>
        <authorList>
            <person name="Kono N."/>
            <person name="Nakamura H."/>
            <person name="Ohtoshi R."/>
            <person name="Tomita M."/>
            <person name="Numata K."/>
            <person name="Arakawa K."/>
        </authorList>
    </citation>
    <scope>NUCLEOTIDE SEQUENCE [LARGE SCALE GENOMIC DNA]</scope>
</reference>
<organism evidence="1 2">
    <name type="scientific">Eumeta variegata</name>
    <name type="common">Bagworm moth</name>
    <name type="synonym">Eumeta japonica</name>
    <dbReference type="NCBI Taxonomy" id="151549"/>
    <lineage>
        <taxon>Eukaryota</taxon>
        <taxon>Metazoa</taxon>
        <taxon>Ecdysozoa</taxon>
        <taxon>Arthropoda</taxon>
        <taxon>Hexapoda</taxon>
        <taxon>Insecta</taxon>
        <taxon>Pterygota</taxon>
        <taxon>Neoptera</taxon>
        <taxon>Endopterygota</taxon>
        <taxon>Lepidoptera</taxon>
        <taxon>Glossata</taxon>
        <taxon>Ditrysia</taxon>
        <taxon>Tineoidea</taxon>
        <taxon>Psychidae</taxon>
        <taxon>Oiketicinae</taxon>
        <taxon>Eumeta</taxon>
    </lineage>
</organism>